<dbReference type="AlphaFoldDB" id="A0A7X2NSS2"/>
<accession>A0A7X2NSS2</accession>
<dbReference type="Gene3D" id="3.40.50.11440">
    <property type="match status" value="1"/>
</dbReference>
<dbReference type="Gene3D" id="3.90.226.30">
    <property type="match status" value="1"/>
</dbReference>
<dbReference type="PANTHER" id="PTHR33171:SF17">
    <property type="entry name" value="LARA-LIKE N-TERMINAL DOMAIN-CONTAINING PROTEIN"/>
    <property type="match status" value="1"/>
</dbReference>
<name>A0A7X2NSS2_9FIRM</name>
<dbReference type="InterPro" id="IPR048068">
    <property type="entry name" value="LarA-like"/>
</dbReference>
<evidence type="ECO:0000313" key="4">
    <source>
        <dbReference type="Proteomes" id="UP000461880"/>
    </source>
</evidence>
<dbReference type="EMBL" id="VUMN01000019">
    <property type="protein sequence ID" value="MSS58916.1"/>
    <property type="molecule type" value="Genomic_DNA"/>
</dbReference>
<dbReference type="NCBIfam" id="NF033504">
    <property type="entry name" value="Ni_dep_LarA"/>
    <property type="match status" value="1"/>
</dbReference>
<dbReference type="Pfam" id="PF21113">
    <property type="entry name" value="LarA_C"/>
    <property type="match status" value="1"/>
</dbReference>
<organism evidence="3 4">
    <name type="scientific">Stecheria intestinalis</name>
    <dbReference type="NCBI Taxonomy" id="2606630"/>
    <lineage>
        <taxon>Bacteria</taxon>
        <taxon>Bacillati</taxon>
        <taxon>Bacillota</taxon>
        <taxon>Erysipelotrichia</taxon>
        <taxon>Erysipelotrichales</taxon>
        <taxon>Erysipelotrichaceae</taxon>
        <taxon>Stecheria</taxon>
    </lineage>
</organism>
<dbReference type="InterPro" id="IPR018657">
    <property type="entry name" value="LarA-like_N"/>
</dbReference>
<proteinExistence type="predicted"/>
<keyword evidence="4" id="KW-1185">Reference proteome</keyword>
<feature type="domain" description="LarA-like N-terminal" evidence="1">
    <location>
        <begin position="7"/>
        <end position="202"/>
    </location>
</feature>
<dbReference type="InterPro" id="IPR043166">
    <property type="entry name" value="LarA-like_C"/>
</dbReference>
<protein>
    <submittedName>
        <fullName evidence="3">Nickel-dependent lactate racemase</fullName>
    </submittedName>
</protein>
<dbReference type="Proteomes" id="UP000461880">
    <property type="component" value="Unassembled WGS sequence"/>
</dbReference>
<comment type="caution">
    <text evidence="3">The sequence shown here is derived from an EMBL/GenBank/DDBJ whole genome shotgun (WGS) entry which is preliminary data.</text>
</comment>
<dbReference type="RefSeq" id="WP_154504928.1">
    <property type="nucleotide sequence ID" value="NZ_VUMN01000019.1"/>
</dbReference>
<feature type="domain" description="Lactate racemase C-terminal" evidence="2">
    <location>
        <begin position="268"/>
        <end position="407"/>
    </location>
</feature>
<gene>
    <name evidence="3" type="primary">larA</name>
    <name evidence="3" type="ORF">FYJ51_08345</name>
</gene>
<dbReference type="Pfam" id="PF09861">
    <property type="entry name" value="Lar_N"/>
    <property type="match status" value="1"/>
</dbReference>
<evidence type="ECO:0000259" key="1">
    <source>
        <dbReference type="Pfam" id="PF09861"/>
    </source>
</evidence>
<evidence type="ECO:0000259" key="2">
    <source>
        <dbReference type="Pfam" id="PF21113"/>
    </source>
</evidence>
<dbReference type="InterPro" id="IPR047926">
    <property type="entry name" value="Ni_dep_LarA"/>
</dbReference>
<dbReference type="InterPro" id="IPR048520">
    <property type="entry name" value="LarA_C"/>
</dbReference>
<sequence>MKLELGFGNGTQSAEVPDRNLKQILVLSDVPETGDEQALIHQALEHPIGTGRLKDLCSRGEKIAIVTSDLTRPMPSWKVLPALLDELNQAGVPDSDIVLVFALGSHRPMREAEMQHVMGETYGRIACVNSSECGFRNLGTTTRGTPVIISEAVAEADRIICLGNVEYHYFAGYSGGAKAVMPGCSVREAIACNHRFMTDPGAYAGHLDGNPVREDIEEAGRMAGIDFILNVVVSPRKRILHASAGDPILAHRDACRFLDSIYQVPIRERADIVLVSQGGSPKDLNLYQTQKALANAGHAVKPGGIIILAGSCREGFGESHFEDWMRHKSPSLMVREIQEHFILGGHKAAAIAQQVLKGEIDLVSEMDPAIVRETCLIPYASVQEALDHALNEKGPDASVIVMPYGGSTLPVLKG</sequence>
<dbReference type="PANTHER" id="PTHR33171">
    <property type="entry name" value="LAR_N DOMAIN-CONTAINING PROTEIN"/>
    <property type="match status" value="1"/>
</dbReference>
<dbReference type="GO" id="GO:0050043">
    <property type="term" value="F:lactate racemase activity"/>
    <property type="evidence" value="ECO:0007669"/>
    <property type="project" value="InterPro"/>
</dbReference>
<evidence type="ECO:0000313" key="3">
    <source>
        <dbReference type="EMBL" id="MSS58916.1"/>
    </source>
</evidence>
<reference evidence="3 4" key="1">
    <citation type="submission" date="2019-08" db="EMBL/GenBank/DDBJ databases">
        <title>In-depth cultivation of the pig gut microbiome towards novel bacterial diversity and tailored functional studies.</title>
        <authorList>
            <person name="Wylensek D."/>
            <person name="Hitch T.C.A."/>
            <person name="Clavel T."/>
        </authorList>
    </citation>
    <scope>NUCLEOTIDE SEQUENCE [LARGE SCALE GENOMIC DNA]</scope>
    <source>
        <strain evidence="3 4">Oil+RF-744-GAM-WT-6</strain>
    </source>
</reference>